<dbReference type="AlphaFoldDB" id="A0AAP0E6G5"/>
<gene>
    <name evidence="1" type="ORF">Syun_030004</name>
</gene>
<evidence type="ECO:0000313" key="2">
    <source>
        <dbReference type="Proteomes" id="UP001420932"/>
    </source>
</evidence>
<proteinExistence type="predicted"/>
<dbReference type="Proteomes" id="UP001420932">
    <property type="component" value="Unassembled WGS sequence"/>
</dbReference>
<evidence type="ECO:0000313" key="1">
    <source>
        <dbReference type="EMBL" id="KAK9087610.1"/>
    </source>
</evidence>
<organism evidence="1 2">
    <name type="scientific">Stephania yunnanensis</name>
    <dbReference type="NCBI Taxonomy" id="152371"/>
    <lineage>
        <taxon>Eukaryota</taxon>
        <taxon>Viridiplantae</taxon>
        <taxon>Streptophyta</taxon>
        <taxon>Embryophyta</taxon>
        <taxon>Tracheophyta</taxon>
        <taxon>Spermatophyta</taxon>
        <taxon>Magnoliopsida</taxon>
        <taxon>Ranunculales</taxon>
        <taxon>Menispermaceae</taxon>
        <taxon>Menispermoideae</taxon>
        <taxon>Cissampelideae</taxon>
        <taxon>Stephania</taxon>
    </lineage>
</organism>
<keyword evidence="2" id="KW-1185">Reference proteome</keyword>
<sequence>MARWVIFMMLDKIILHGESKAWLLEGLPLKLMNLYYCLPITFGKMSSDCGSST</sequence>
<comment type="caution">
    <text evidence="1">The sequence shown here is derived from an EMBL/GenBank/DDBJ whole genome shotgun (WGS) entry which is preliminary data.</text>
</comment>
<name>A0AAP0E6G5_9MAGN</name>
<accession>A0AAP0E6G5</accession>
<reference evidence="1 2" key="1">
    <citation type="submission" date="2024-01" db="EMBL/GenBank/DDBJ databases">
        <title>Genome assemblies of Stephania.</title>
        <authorList>
            <person name="Yang L."/>
        </authorList>
    </citation>
    <scope>NUCLEOTIDE SEQUENCE [LARGE SCALE GENOMIC DNA]</scope>
    <source>
        <strain evidence="1">YNDBR</strain>
        <tissue evidence="1">Leaf</tissue>
    </source>
</reference>
<dbReference type="EMBL" id="JBBNAF010000013">
    <property type="protein sequence ID" value="KAK9087610.1"/>
    <property type="molecule type" value="Genomic_DNA"/>
</dbReference>
<protein>
    <submittedName>
        <fullName evidence="1">Uncharacterized protein</fullName>
    </submittedName>
</protein>